<accession>A0A9Q0YE30</accession>
<evidence type="ECO:0000313" key="2">
    <source>
        <dbReference type="EMBL" id="KAJ8018674.1"/>
    </source>
</evidence>
<dbReference type="OrthoDB" id="5985335at2759"/>
<feature type="compositionally biased region" description="Basic and acidic residues" evidence="1">
    <location>
        <begin position="149"/>
        <end position="174"/>
    </location>
</feature>
<dbReference type="EMBL" id="JAIZAY010000234">
    <property type="protein sequence ID" value="KAJ8018674.1"/>
    <property type="molecule type" value="Genomic_DNA"/>
</dbReference>
<dbReference type="Proteomes" id="UP001152320">
    <property type="component" value="Unassembled WGS sequence"/>
</dbReference>
<proteinExistence type="predicted"/>
<reference evidence="2" key="1">
    <citation type="submission" date="2021-10" db="EMBL/GenBank/DDBJ databases">
        <title>Tropical sea cucumber genome reveals ecological adaptation and Cuvierian tubules defense mechanism.</title>
        <authorList>
            <person name="Chen T."/>
        </authorList>
    </citation>
    <scope>NUCLEOTIDE SEQUENCE</scope>
    <source>
        <strain evidence="2">Nanhai2018</strain>
        <tissue evidence="2">Muscle</tissue>
    </source>
</reference>
<feature type="compositionally biased region" description="Polar residues" evidence="1">
    <location>
        <begin position="197"/>
        <end position="209"/>
    </location>
</feature>
<gene>
    <name evidence="2" type="ORF">HOLleu_43212</name>
</gene>
<name>A0A9Q0YE30_HOLLE</name>
<protein>
    <submittedName>
        <fullName evidence="2">Uncharacterized protein</fullName>
    </submittedName>
</protein>
<dbReference type="AlphaFoldDB" id="A0A9Q0YE30"/>
<dbReference type="PANTHER" id="PTHR37984:SF5">
    <property type="entry name" value="PROTEIN NYNRIN-LIKE"/>
    <property type="match status" value="1"/>
</dbReference>
<dbReference type="PANTHER" id="PTHR37984">
    <property type="entry name" value="PROTEIN CBG26694"/>
    <property type="match status" value="1"/>
</dbReference>
<evidence type="ECO:0000313" key="3">
    <source>
        <dbReference type="Proteomes" id="UP001152320"/>
    </source>
</evidence>
<keyword evidence="3" id="KW-1185">Reference proteome</keyword>
<dbReference type="InterPro" id="IPR050951">
    <property type="entry name" value="Retrovirus_Pol_polyprotein"/>
</dbReference>
<organism evidence="2 3">
    <name type="scientific">Holothuria leucospilota</name>
    <name type="common">Black long sea cucumber</name>
    <name type="synonym">Mertensiothuria leucospilota</name>
    <dbReference type="NCBI Taxonomy" id="206669"/>
    <lineage>
        <taxon>Eukaryota</taxon>
        <taxon>Metazoa</taxon>
        <taxon>Echinodermata</taxon>
        <taxon>Eleutherozoa</taxon>
        <taxon>Echinozoa</taxon>
        <taxon>Holothuroidea</taxon>
        <taxon>Aspidochirotacea</taxon>
        <taxon>Aspidochirotida</taxon>
        <taxon>Holothuriidae</taxon>
        <taxon>Holothuria</taxon>
    </lineage>
</organism>
<comment type="caution">
    <text evidence="2">The sequence shown here is derived from an EMBL/GenBank/DDBJ whole genome shotgun (WGS) entry which is preliminary data.</text>
</comment>
<evidence type="ECO:0000256" key="1">
    <source>
        <dbReference type="SAM" id="MobiDB-lite"/>
    </source>
</evidence>
<sequence>MKKVKFESAPIQTKLDRILLSYRTTPHSVTKETPARFFFGREFQTRLSLLKPQLGVSISKRQASEVDSPSRSVSVGDEVMVLDFRGSTGKWAQGTITKVLSPVTYIVQVENQMWKRHIDQIRAKPRTSHTELFNNNYRSSDEILGSEPFIDRNELTKSKPSENAPEKTFSEKIKSPVQTIPENKASEKFMSPGEMISENNQNKEPSSSLPFVVSAPENKPEPLILRRSTRNRKPRVLFDASN</sequence>
<feature type="region of interest" description="Disordered" evidence="1">
    <location>
        <begin position="148"/>
        <end position="242"/>
    </location>
</feature>